<dbReference type="CDD" id="cd06219">
    <property type="entry name" value="DHOD_e_trans_like1"/>
    <property type="match status" value="1"/>
</dbReference>
<dbReference type="Pfam" id="PF10418">
    <property type="entry name" value="DHODB_Fe-S_bind"/>
    <property type="match status" value="1"/>
</dbReference>
<dbReference type="InterPro" id="IPR050353">
    <property type="entry name" value="PyrK_electron_transfer"/>
</dbReference>
<evidence type="ECO:0000259" key="1">
    <source>
        <dbReference type="PROSITE" id="PS51384"/>
    </source>
</evidence>
<name>A0A644VBT8_9ZZZZ</name>
<evidence type="ECO:0000313" key="2">
    <source>
        <dbReference type="EMBL" id="MPL88721.1"/>
    </source>
</evidence>
<organism evidence="2">
    <name type="scientific">bioreactor metagenome</name>
    <dbReference type="NCBI Taxonomy" id="1076179"/>
    <lineage>
        <taxon>unclassified sequences</taxon>
        <taxon>metagenomes</taxon>
        <taxon>ecological metagenomes</taxon>
    </lineage>
</organism>
<dbReference type="GO" id="GO:0016491">
    <property type="term" value="F:oxidoreductase activity"/>
    <property type="evidence" value="ECO:0007669"/>
    <property type="project" value="InterPro"/>
</dbReference>
<dbReference type="Pfam" id="PF00175">
    <property type="entry name" value="NAD_binding_1"/>
    <property type="match status" value="1"/>
</dbReference>
<sequence>MYKIVKKRDLTPLISLMEVYAPRMASSAKPGQFLIVRAHDRGERIPLTICDFDKDAGTVTIVTQVVGASSRQICHLEEGDFFTDFAGPLGEPSEFIHKSAGELSAMKFLFIAGGLGTAPVYPQVKFLHSMGASVDVIIGAKNRDMLIFEKDMKSVCRNLYICTDDGSYGEKGLVTDLMKKVLDSGEKYDHMVAIGPMIMMKFVTIAAKPYNIPLTVSLNTLMVDGTGMCGACRVTVAGKTRFACVEGPEFNAYEVDFEEAMRRQGMYKSIESELDHKCKIGLHHNNTNE</sequence>
<dbReference type="AlphaFoldDB" id="A0A644VBT8"/>
<dbReference type="GO" id="GO:0050660">
    <property type="term" value="F:flavin adenine dinucleotide binding"/>
    <property type="evidence" value="ECO:0007669"/>
    <property type="project" value="InterPro"/>
</dbReference>
<gene>
    <name evidence="2" type="ORF">SDC9_34747</name>
</gene>
<protein>
    <submittedName>
        <fullName evidence="2">Dihydroorotate dehydrogenase B (NAD(+)), electron transfer subunit</fullName>
    </submittedName>
</protein>
<dbReference type="SUPFAM" id="SSF63380">
    <property type="entry name" value="Riboflavin synthase domain-like"/>
    <property type="match status" value="1"/>
</dbReference>
<accession>A0A644VBT8</accession>
<dbReference type="PANTHER" id="PTHR43513:SF3">
    <property type="entry name" value="DIHYDROOROTATE DEHYDROGENASE B (NAD(+)), ELECTRON TRANSFER SUBUNIT-RELATED"/>
    <property type="match status" value="1"/>
</dbReference>
<dbReference type="GO" id="GO:0051537">
    <property type="term" value="F:2 iron, 2 sulfur cluster binding"/>
    <property type="evidence" value="ECO:0007669"/>
    <property type="project" value="InterPro"/>
</dbReference>
<dbReference type="InterPro" id="IPR001433">
    <property type="entry name" value="OxRdtase_FAD/NAD-bd"/>
</dbReference>
<dbReference type="Gene3D" id="2.40.30.10">
    <property type="entry name" value="Translation factors"/>
    <property type="match status" value="1"/>
</dbReference>
<dbReference type="InterPro" id="IPR039261">
    <property type="entry name" value="FNR_nucleotide-bd"/>
</dbReference>
<proteinExistence type="predicted"/>
<dbReference type="Gene3D" id="3.40.50.80">
    <property type="entry name" value="Nucleotide-binding domain of ferredoxin-NADP reductase (FNR) module"/>
    <property type="match status" value="1"/>
</dbReference>
<comment type="caution">
    <text evidence="2">The sequence shown here is derived from an EMBL/GenBank/DDBJ whole genome shotgun (WGS) entry which is preliminary data.</text>
</comment>
<dbReference type="PROSITE" id="PS51384">
    <property type="entry name" value="FAD_FR"/>
    <property type="match status" value="1"/>
</dbReference>
<dbReference type="InterPro" id="IPR019480">
    <property type="entry name" value="Dihydroorotate_DH_Fe-S-bd"/>
</dbReference>
<dbReference type="GO" id="GO:0006221">
    <property type="term" value="P:pyrimidine nucleotide biosynthetic process"/>
    <property type="evidence" value="ECO:0007669"/>
    <property type="project" value="InterPro"/>
</dbReference>
<dbReference type="NCBIfam" id="NF004862">
    <property type="entry name" value="PRK06222.1"/>
    <property type="match status" value="1"/>
</dbReference>
<dbReference type="EMBL" id="VSSQ01000263">
    <property type="protein sequence ID" value="MPL88721.1"/>
    <property type="molecule type" value="Genomic_DNA"/>
</dbReference>
<reference evidence="2" key="1">
    <citation type="submission" date="2019-08" db="EMBL/GenBank/DDBJ databases">
        <authorList>
            <person name="Kucharzyk K."/>
            <person name="Murdoch R.W."/>
            <person name="Higgins S."/>
            <person name="Loffler F."/>
        </authorList>
    </citation>
    <scope>NUCLEOTIDE SEQUENCE</scope>
</reference>
<dbReference type="InterPro" id="IPR017927">
    <property type="entry name" value="FAD-bd_FR_type"/>
</dbReference>
<dbReference type="InterPro" id="IPR017938">
    <property type="entry name" value="Riboflavin_synthase-like_b-brl"/>
</dbReference>
<dbReference type="SUPFAM" id="SSF52343">
    <property type="entry name" value="Ferredoxin reductase-like, C-terminal NADP-linked domain"/>
    <property type="match status" value="1"/>
</dbReference>
<dbReference type="PANTHER" id="PTHR43513">
    <property type="entry name" value="DIHYDROOROTATE DEHYDROGENASE B (NAD(+)), ELECTRON TRANSFER SUBUNIT"/>
    <property type="match status" value="1"/>
</dbReference>
<dbReference type="InterPro" id="IPR012165">
    <property type="entry name" value="Cyt_c3_hydrogenase_gsu"/>
</dbReference>
<feature type="domain" description="FAD-binding FR-type" evidence="1">
    <location>
        <begin position="1"/>
        <end position="95"/>
    </location>
</feature>
<dbReference type="PIRSF" id="PIRSF006816">
    <property type="entry name" value="Cyc3_hyd_g"/>
    <property type="match status" value="1"/>
</dbReference>